<name>A0A8T1K7R8_9STRA</name>
<dbReference type="AlphaFoldDB" id="A0A8T1K7R8"/>
<proteinExistence type="predicted"/>
<protein>
    <submittedName>
        <fullName evidence="1">Uncharacterized protein</fullName>
    </submittedName>
</protein>
<dbReference type="EMBL" id="RCMV01000644">
    <property type="protein sequence ID" value="KAG3214371.1"/>
    <property type="molecule type" value="Genomic_DNA"/>
</dbReference>
<dbReference type="Proteomes" id="UP000760860">
    <property type="component" value="Unassembled WGS sequence"/>
</dbReference>
<comment type="caution">
    <text evidence="1">The sequence shown here is derived from an EMBL/GenBank/DDBJ whole genome shotgun (WGS) entry which is preliminary data.</text>
</comment>
<evidence type="ECO:0000313" key="1">
    <source>
        <dbReference type="EMBL" id="KAG3214371.1"/>
    </source>
</evidence>
<accession>A0A8T1K7R8</accession>
<evidence type="ECO:0000313" key="2">
    <source>
        <dbReference type="Proteomes" id="UP000760860"/>
    </source>
</evidence>
<sequence>MLAQFPELAFAHPDSEILKVNHQLEDKHNVPSTSLRDYITGAQDVL</sequence>
<organism evidence="1 2">
    <name type="scientific">Phytophthora cactorum</name>
    <dbReference type="NCBI Taxonomy" id="29920"/>
    <lineage>
        <taxon>Eukaryota</taxon>
        <taxon>Sar</taxon>
        <taxon>Stramenopiles</taxon>
        <taxon>Oomycota</taxon>
        <taxon>Peronosporomycetes</taxon>
        <taxon>Peronosporales</taxon>
        <taxon>Peronosporaceae</taxon>
        <taxon>Phytophthora</taxon>
    </lineage>
</organism>
<reference evidence="1" key="1">
    <citation type="submission" date="2018-05" db="EMBL/GenBank/DDBJ databases">
        <title>Effector identification in a new, highly contiguous assembly of the strawberry crown rot pathogen Phytophthora cactorum.</title>
        <authorList>
            <person name="Armitage A.D."/>
            <person name="Nellist C.F."/>
            <person name="Bates H."/>
            <person name="Vickerstaff R.J."/>
            <person name="Harrison R.J."/>
        </authorList>
    </citation>
    <scope>NUCLEOTIDE SEQUENCE</scope>
    <source>
        <strain evidence="1">P421</strain>
    </source>
</reference>
<gene>
    <name evidence="1" type="ORF">PC129_g14712</name>
</gene>